<dbReference type="CDD" id="cd05120">
    <property type="entry name" value="APH_ChoK_like"/>
    <property type="match status" value="1"/>
</dbReference>
<dbReference type="EMBL" id="JAAVMX010000004">
    <property type="protein sequence ID" value="KAF4509388.1"/>
    <property type="molecule type" value="Genomic_DNA"/>
</dbReference>
<dbReference type="SUPFAM" id="SSF56112">
    <property type="entry name" value="Protein kinase-like (PK-like)"/>
    <property type="match status" value="1"/>
</dbReference>
<dbReference type="Gene3D" id="3.30.200.150">
    <property type="match status" value="1"/>
</dbReference>
<name>A0A8H4V645_9HYPO</name>
<dbReference type="Pfam" id="PF01636">
    <property type="entry name" value="APH"/>
    <property type="match status" value="1"/>
</dbReference>
<dbReference type="InterPro" id="IPR051678">
    <property type="entry name" value="AGP_Transferase"/>
</dbReference>
<proteinExistence type="predicted"/>
<evidence type="ECO:0000313" key="3">
    <source>
        <dbReference type="Proteomes" id="UP000557566"/>
    </source>
</evidence>
<dbReference type="Proteomes" id="UP000557566">
    <property type="component" value="Unassembled WGS sequence"/>
</dbReference>
<accession>A0A8H4V645</accession>
<dbReference type="PANTHER" id="PTHR21310">
    <property type="entry name" value="AMINOGLYCOSIDE PHOSPHOTRANSFERASE-RELATED-RELATED"/>
    <property type="match status" value="1"/>
</dbReference>
<dbReference type="InterPro" id="IPR002575">
    <property type="entry name" value="Aminoglycoside_PTrfase"/>
</dbReference>
<feature type="domain" description="Aminoglycoside phosphotransferase" evidence="1">
    <location>
        <begin position="52"/>
        <end position="241"/>
    </location>
</feature>
<comment type="caution">
    <text evidence="2">The sequence shown here is derived from an EMBL/GenBank/DDBJ whole genome shotgun (WGS) entry which is preliminary data.</text>
</comment>
<dbReference type="OrthoDB" id="8300194at2759"/>
<dbReference type="PANTHER" id="PTHR21310:SF55">
    <property type="entry name" value="AMINOGLYCOSIDE PHOSPHOTRANSFERASE DOMAIN-CONTAINING PROTEIN"/>
    <property type="match status" value="1"/>
</dbReference>
<reference evidence="2 3" key="1">
    <citation type="journal article" date="2020" name="Genome Biol. Evol.">
        <title>A new high-quality draft genome assembly of the Chinese cordyceps Ophiocordyceps sinensis.</title>
        <authorList>
            <person name="Shu R."/>
            <person name="Zhang J."/>
            <person name="Meng Q."/>
            <person name="Zhang H."/>
            <person name="Zhou G."/>
            <person name="Li M."/>
            <person name="Wu P."/>
            <person name="Zhao Y."/>
            <person name="Chen C."/>
            <person name="Qin Q."/>
        </authorList>
    </citation>
    <scope>NUCLEOTIDE SEQUENCE [LARGE SCALE GENOMIC DNA]</scope>
    <source>
        <strain evidence="2 3">IOZ07</strain>
    </source>
</reference>
<organism evidence="2 3">
    <name type="scientific">Ophiocordyceps sinensis</name>
    <dbReference type="NCBI Taxonomy" id="72228"/>
    <lineage>
        <taxon>Eukaryota</taxon>
        <taxon>Fungi</taxon>
        <taxon>Dikarya</taxon>
        <taxon>Ascomycota</taxon>
        <taxon>Pezizomycotina</taxon>
        <taxon>Sordariomycetes</taxon>
        <taxon>Hypocreomycetidae</taxon>
        <taxon>Hypocreales</taxon>
        <taxon>Ophiocordycipitaceae</taxon>
        <taxon>Ophiocordyceps</taxon>
    </lineage>
</organism>
<evidence type="ECO:0000259" key="1">
    <source>
        <dbReference type="Pfam" id="PF01636"/>
    </source>
</evidence>
<keyword evidence="3" id="KW-1185">Reference proteome</keyword>
<dbReference type="Gene3D" id="3.90.1200.10">
    <property type="match status" value="1"/>
</dbReference>
<gene>
    <name evidence="2" type="ORF">G6O67_003564</name>
</gene>
<sequence>MQAITNTALRLWVVAASRAMNSRLARRIFTPPGRVVFIFPGLCIKSTTFTTLDEAATMQFVSASTTIPVPKVYGAFQHKKRVYIVMQRLNGQNLSVGWSQRSEASKARILGQLKMMIRQLRGIPPPGHVGVANVAGNPIYDQRLPKKSAWGPFRSIDDFHRELCNGMEAKYLQDGATSFPGLVELCSFYDRAWQQPVFTHGDLSSFNIIADGDEIVGIVDWETAGWMPPYWEYTSAWNVNPQNRFWQQEVDKFLDPLPYELEMERIRRRYFGDT</sequence>
<evidence type="ECO:0000313" key="2">
    <source>
        <dbReference type="EMBL" id="KAF4509388.1"/>
    </source>
</evidence>
<dbReference type="AlphaFoldDB" id="A0A8H4V645"/>
<dbReference type="InterPro" id="IPR011009">
    <property type="entry name" value="Kinase-like_dom_sf"/>
</dbReference>
<protein>
    <recommendedName>
        <fullName evidence="1">Aminoglycoside phosphotransferase domain-containing protein</fullName>
    </recommendedName>
</protein>